<dbReference type="InterPro" id="IPR000504">
    <property type="entry name" value="RRM_dom"/>
</dbReference>
<keyword evidence="1" id="KW-0694">RNA-binding</keyword>
<feature type="compositionally biased region" description="Basic and acidic residues" evidence="2">
    <location>
        <begin position="76"/>
        <end position="86"/>
    </location>
</feature>
<dbReference type="Pfam" id="PF00076">
    <property type="entry name" value="RRM_1"/>
    <property type="match status" value="1"/>
</dbReference>
<evidence type="ECO:0000256" key="2">
    <source>
        <dbReference type="SAM" id="MobiDB-lite"/>
    </source>
</evidence>
<sequence>MNIFVGSLPFALEETKLKEVFEAYGEVSSVKIIIDKFSGRSKGFGFVEMPDDAMAQKAIDELNGSSVEGRSIVVNKSEDKRDDSRRSNSGGGYGGNSGGGYKGGNSGGGYGGGGNSRGGSGGYGGGGSSRGGGYDKGGYKGGSSSGGGYKGGSGGRKDEY</sequence>
<feature type="domain" description="RRM" evidence="3">
    <location>
        <begin position="1"/>
        <end position="79"/>
    </location>
</feature>
<evidence type="ECO:0000313" key="5">
    <source>
        <dbReference type="Proteomes" id="UP000462014"/>
    </source>
</evidence>
<evidence type="ECO:0000259" key="3">
    <source>
        <dbReference type="PROSITE" id="PS50102"/>
    </source>
</evidence>
<dbReference type="Gene3D" id="3.30.70.330">
    <property type="match status" value="1"/>
</dbReference>
<feature type="compositionally biased region" description="Gly residues" evidence="2">
    <location>
        <begin position="89"/>
        <end position="154"/>
    </location>
</feature>
<proteinExistence type="predicted"/>
<accession>A0A7K1STX2</accession>
<dbReference type="SUPFAM" id="SSF54928">
    <property type="entry name" value="RNA-binding domain, RBD"/>
    <property type="match status" value="1"/>
</dbReference>
<evidence type="ECO:0000313" key="4">
    <source>
        <dbReference type="EMBL" id="MVN20717.1"/>
    </source>
</evidence>
<dbReference type="RefSeq" id="WP_157564454.1">
    <property type="nucleotide sequence ID" value="NZ_WPIK01000003.1"/>
</dbReference>
<dbReference type="Proteomes" id="UP000462014">
    <property type="component" value="Unassembled WGS sequence"/>
</dbReference>
<name>A0A7K1STX2_9SPHI</name>
<protein>
    <submittedName>
        <fullName evidence="4">RNA-binding protein</fullName>
    </submittedName>
</protein>
<reference evidence="4 5" key="1">
    <citation type="submission" date="2019-12" db="EMBL/GenBank/DDBJ databases">
        <title>Mucilaginibacter sp. HMF7410 genome sequencing and assembly.</title>
        <authorList>
            <person name="Kang H."/>
            <person name="Cha I."/>
            <person name="Kim H."/>
            <person name="Joh K."/>
        </authorList>
    </citation>
    <scope>NUCLEOTIDE SEQUENCE [LARGE SCALE GENOMIC DNA]</scope>
    <source>
        <strain evidence="4 5">HMF7410</strain>
    </source>
</reference>
<dbReference type="AlphaFoldDB" id="A0A7K1STX2"/>
<dbReference type="InterPro" id="IPR012677">
    <property type="entry name" value="Nucleotide-bd_a/b_plait_sf"/>
</dbReference>
<comment type="caution">
    <text evidence="4">The sequence shown here is derived from an EMBL/GenBank/DDBJ whole genome shotgun (WGS) entry which is preliminary data.</text>
</comment>
<dbReference type="PANTHER" id="PTHR48027">
    <property type="entry name" value="HETEROGENEOUS NUCLEAR RIBONUCLEOPROTEIN 87F-RELATED"/>
    <property type="match status" value="1"/>
</dbReference>
<dbReference type="GO" id="GO:0003723">
    <property type="term" value="F:RNA binding"/>
    <property type="evidence" value="ECO:0007669"/>
    <property type="project" value="UniProtKB-KW"/>
</dbReference>
<dbReference type="SMART" id="SM00360">
    <property type="entry name" value="RRM"/>
    <property type="match status" value="1"/>
</dbReference>
<dbReference type="InterPro" id="IPR052462">
    <property type="entry name" value="SLIRP/GR-RBP-like"/>
</dbReference>
<keyword evidence="5" id="KW-1185">Reference proteome</keyword>
<dbReference type="InterPro" id="IPR035979">
    <property type="entry name" value="RBD_domain_sf"/>
</dbReference>
<gene>
    <name evidence="4" type="ORF">GO621_04110</name>
</gene>
<organism evidence="4 5">
    <name type="scientific">Mucilaginibacter arboris</name>
    <dbReference type="NCBI Taxonomy" id="2682090"/>
    <lineage>
        <taxon>Bacteria</taxon>
        <taxon>Pseudomonadati</taxon>
        <taxon>Bacteroidota</taxon>
        <taxon>Sphingobacteriia</taxon>
        <taxon>Sphingobacteriales</taxon>
        <taxon>Sphingobacteriaceae</taxon>
        <taxon>Mucilaginibacter</taxon>
    </lineage>
</organism>
<dbReference type="EMBL" id="WPIK01000003">
    <property type="protein sequence ID" value="MVN20717.1"/>
    <property type="molecule type" value="Genomic_DNA"/>
</dbReference>
<dbReference type="PROSITE" id="PS50102">
    <property type="entry name" value="RRM"/>
    <property type="match status" value="1"/>
</dbReference>
<feature type="region of interest" description="Disordered" evidence="2">
    <location>
        <begin position="66"/>
        <end position="160"/>
    </location>
</feature>
<evidence type="ECO:0000256" key="1">
    <source>
        <dbReference type="ARBA" id="ARBA00022884"/>
    </source>
</evidence>